<evidence type="ECO:0008006" key="3">
    <source>
        <dbReference type="Google" id="ProtNLM"/>
    </source>
</evidence>
<evidence type="ECO:0000313" key="2">
    <source>
        <dbReference type="Proteomes" id="UP000051248"/>
    </source>
</evidence>
<name>A0A0R1K6X9_9LACO</name>
<dbReference type="AlphaFoldDB" id="A0A0R1K6X9"/>
<protein>
    <recommendedName>
        <fullName evidence="3">WxL domain-containing protein</fullName>
    </recommendedName>
</protein>
<dbReference type="EMBL" id="AZDZ01000019">
    <property type="protein sequence ID" value="KRK79083.1"/>
    <property type="molecule type" value="Genomic_DNA"/>
</dbReference>
<dbReference type="Proteomes" id="UP000051248">
    <property type="component" value="Unassembled WGS sequence"/>
</dbReference>
<organism evidence="1 2">
    <name type="scientific">Companilactobacillus nodensis DSM 19682 = JCM 14932 = NBRC 107160</name>
    <dbReference type="NCBI Taxonomy" id="1423775"/>
    <lineage>
        <taxon>Bacteria</taxon>
        <taxon>Bacillati</taxon>
        <taxon>Bacillota</taxon>
        <taxon>Bacilli</taxon>
        <taxon>Lactobacillales</taxon>
        <taxon>Lactobacillaceae</taxon>
        <taxon>Companilactobacillus</taxon>
    </lineage>
</organism>
<dbReference type="PATRIC" id="fig|1423775.4.peg.1474"/>
<proteinExistence type="predicted"/>
<comment type="caution">
    <text evidence="1">The sequence shown here is derived from an EMBL/GenBank/DDBJ whole genome shotgun (WGS) entry which is preliminary data.</text>
</comment>
<dbReference type="STRING" id="1423775.FD03_GL001446"/>
<keyword evidence="2" id="KW-1185">Reference proteome</keyword>
<accession>A0A0R1K6X9</accession>
<gene>
    <name evidence="1" type="ORF">FD03_GL001446</name>
</gene>
<evidence type="ECO:0000313" key="1">
    <source>
        <dbReference type="EMBL" id="KRK79083.1"/>
    </source>
</evidence>
<sequence>MIENTSVSNGWPHLAWNYPGRTTTYNIARTFETGLVITQKHNVYQMRHKNSEQIWFGGLNAPTDAWHHVQIEYTPPAQKGGMAKLKYSINLKRVDTGVQNPNSVHETGQTPYSNTIDLDTSEFQLGDSNKLRYGFTSAAGEDTPATEAIVFESIPALVQAEPSAYVVDETTNSRIGATTPAFDGDDVKLPTTKKVHPNDDLTFKYLLNYQGGKQSADGINATIDLPENVTFGSDGSDTIGTATYTSADGSTTKEVTLTTNNISDNKLTYDLLSLNNKSTTDWASVKIELNATANAIPDGAANLTVPISHLALEGPNYIADVQTDEFDIVEPSATLTISTDQGTINSQIDGGFIYLLGKMEFDPAKTIVNNDMDIYYTINGIKNKLGVDTESPAGQYRIPITTSESNGFKLGENKVVVQVVDTKYQAPDGSIETIASNKVEYTINVTDISLIVTPDKSTINVNDNGKQTMSGTIKLSEPLEITGFDNNSSSNGYRLTDGTGEVQDWQTFMSGNSSFDYEYTNEEHTEIHYTFTVGPIGSLMKGLTVGENNLKVGFRIQSLDGTATKPYAGSVDYTLNVPDIDITLNNSGQEDVAALSGQKLFLPAKINYKDNPTYGYDLSKMHRVITVDGSTQSLQIVNKEQWLTGEYELNEGIFWSIFTGIDKSKETFDAEYYVTDPYHRESNKVSFNGKRIKNYTQLSTADSYKFKECEPTPGVRELIGRDGDWGISVYSYNSPWVLTASAGNMVRTNTDGGGAAILDGNIVFIDPNDNDNIKNMNINADGDPAVIDAKENSTTATTDVDDEWSDADGILLDLNSVSAGGTYSGTINWNLTNSI</sequence>
<reference evidence="1 2" key="1">
    <citation type="journal article" date="2015" name="Genome Announc.">
        <title>Expanding the biotechnology potential of lactobacilli through comparative genomics of 213 strains and associated genera.</title>
        <authorList>
            <person name="Sun Z."/>
            <person name="Harris H.M."/>
            <person name="McCann A."/>
            <person name="Guo C."/>
            <person name="Argimon S."/>
            <person name="Zhang W."/>
            <person name="Yang X."/>
            <person name="Jeffery I.B."/>
            <person name="Cooney J.C."/>
            <person name="Kagawa T.F."/>
            <person name="Liu W."/>
            <person name="Song Y."/>
            <person name="Salvetti E."/>
            <person name="Wrobel A."/>
            <person name="Rasinkangas P."/>
            <person name="Parkhill J."/>
            <person name="Rea M.C."/>
            <person name="O'Sullivan O."/>
            <person name="Ritari J."/>
            <person name="Douillard F.P."/>
            <person name="Paul Ross R."/>
            <person name="Yang R."/>
            <person name="Briner A.E."/>
            <person name="Felis G.E."/>
            <person name="de Vos W.M."/>
            <person name="Barrangou R."/>
            <person name="Klaenhammer T.R."/>
            <person name="Caufield P.W."/>
            <person name="Cui Y."/>
            <person name="Zhang H."/>
            <person name="O'Toole P.W."/>
        </authorList>
    </citation>
    <scope>NUCLEOTIDE SEQUENCE [LARGE SCALE GENOMIC DNA]</scope>
    <source>
        <strain evidence="1 2">DSM 19682</strain>
    </source>
</reference>